<reference evidence="1" key="1">
    <citation type="submission" date="2019-03" db="EMBL/GenBank/DDBJ databases">
        <authorList>
            <person name="Hao L."/>
        </authorList>
    </citation>
    <scope>NUCLEOTIDE SEQUENCE</scope>
</reference>
<organism evidence="1">
    <name type="scientific">anaerobic digester metagenome</name>
    <dbReference type="NCBI Taxonomy" id="1263854"/>
    <lineage>
        <taxon>unclassified sequences</taxon>
        <taxon>metagenomes</taxon>
        <taxon>ecological metagenomes</taxon>
    </lineage>
</organism>
<accession>A0A485M8H7</accession>
<name>A0A485M8H7_9ZZZZ</name>
<sequence length="74" mass="8427">MLQFTQLELPGNIYSAQGLSYPAYVKYNRKNMVEQRRIEELEVAGARTGTLCLILSLKDITFLALQSTGLLRNY</sequence>
<dbReference type="AlphaFoldDB" id="A0A485M8H7"/>
<gene>
    <name evidence="1" type="ORF">SCFA_600002</name>
</gene>
<proteinExistence type="predicted"/>
<evidence type="ECO:0000313" key="1">
    <source>
        <dbReference type="EMBL" id="VFU18927.1"/>
    </source>
</evidence>
<dbReference type="EMBL" id="CAADRN010000362">
    <property type="protein sequence ID" value="VFU18927.1"/>
    <property type="molecule type" value="Genomic_DNA"/>
</dbReference>
<protein>
    <submittedName>
        <fullName evidence="1">Uncharacterized protein</fullName>
    </submittedName>
</protein>